<evidence type="ECO:0000256" key="5">
    <source>
        <dbReference type="ARBA" id="ARBA00025933"/>
    </source>
</evidence>
<dbReference type="InterPro" id="IPR010930">
    <property type="entry name" value="Flg_bb/hook_C_dom"/>
</dbReference>
<keyword evidence="8" id="KW-0282">Flagellum</keyword>
<accession>A0A2M7G7T7</accession>
<comment type="subunit">
    <text evidence="5 6">The basal body constitutes a major portion of the flagellar organelle and consists of four rings (L,P,S, and M) mounted on a central rod. The rod consists of about 26 subunits of FlgG in the distal portion, and FlgB, FlgC and FlgF are thought to build up the proximal portion of the rod with about 6 subunits each.</text>
</comment>
<comment type="caution">
    <text evidence="8">The sequence shown here is derived from an EMBL/GenBank/DDBJ whole genome shotgun (WGS) entry which is preliminary data.</text>
</comment>
<comment type="similarity">
    <text evidence="2">Belongs to the flagella basal body rod proteins family.</text>
</comment>
<evidence type="ECO:0000256" key="1">
    <source>
        <dbReference type="ARBA" id="ARBA00004117"/>
    </source>
</evidence>
<dbReference type="PANTHER" id="PTHR30435">
    <property type="entry name" value="FLAGELLAR PROTEIN"/>
    <property type="match status" value="1"/>
</dbReference>
<evidence type="ECO:0000256" key="3">
    <source>
        <dbReference type="ARBA" id="ARBA00017941"/>
    </source>
</evidence>
<evidence type="ECO:0000256" key="2">
    <source>
        <dbReference type="ARBA" id="ARBA00009677"/>
    </source>
</evidence>
<dbReference type="NCBIfam" id="TIGR01395">
    <property type="entry name" value="FlgC"/>
    <property type="match status" value="1"/>
</dbReference>
<evidence type="ECO:0000313" key="9">
    <source>
        <dbReference type="Proteomes" id="UP000231019"/>
    </source>
</evidence>
<feature type="domain" description="Flagellar basal-body/hook protein C-terminal" evidence="7">
    <location>
        <begin position="121"/>
        <end position="165"/>
    </location>
</feature>
<dbReference type="AlphaFoldDB" id="A0A2M7G7T7"/>
<dbReference type="GO" id="GO:0071978">
    <property type="term" value="P:bacterial-type flagellum-dependent swarming motility"/>
    <property type="evidence" value="ECO:0007669"/>
    <property type="project" value="TreeGrafter"/>
</dbReference>
<dbReference type="EMBL" id="PFFQ01000014">
    <property type="protein sequence ID" value="PIW18140.1"/>
    <property type="molecule type" value="Genomic_DNA"/>
</dbReference>
<sequence>MSLFDVINTSATGMVANRFWLDTIAGNISNANSTRTVEGGPFRRRIPVFQQALQDAMESGDDWDERSAAQMGNTITGAIMDDMMDPETSKPKGRGVAMKGVVEDPSPLRVVYMPGHPDADQEGYVSLPNVSVVKEMVDMIAAQRAYDANVQVTNAAKSMINKALEIGK</sequence>
<gene>
    <name evidence="8" type="primary">flgC</name>
    <name evidence="8" type="ORF">COW36_06320</name>
</gene>
<dbReference type="GO" id="GO:0030694">
    <property type="term" value="C:bacterial-type flagellum basal body, rod"/>
    <property type="evidence" value="ECO:0007669"/>
    <property type="project" value="UniProtKB-UniRule"/>
</dbReference>
<keyword evidence="4 6" id="KW-0975">Bacterial flagellum</keyword>
<keyword evidence="8" id="KW-0969">Cilium</keyword>
<evidence type="ECO:0000259" key="7">
    <source>
        <dbReference type="Pfam" id="PF06429"/>
    </source>
</evidence>
<evidence type="ECO:0000256" key="4">
    <source>
        <dbReference type="ARBA" id="ARBA00023143"/>
    </source>
</evidence>
<protein>
    <recommendedName>
        <fullName evidence="3 6">Flagellar basal-body rod protein FlgC</fullName>
    </recommendedName>
</protein>
<comment type="subcellular location">
    <subcellularLocation>
        <location evidence="1 6">Bacterial flagellum basal body</location>
    </subcellularLocation>
</comment>
<reference evidence="8 9" key="1">
    <citation type="submission" date="2017-09" db="EMBL/GenBank/DDBJ databases">
        <title>Depth-based differentiation of microbial function through sediment-hosted aquifers and enrichment of novel symbionts in the deep terrestrial subsurface.</title>
        <authorList>
            <person name="Probst A.J."/>
            <person name="Ladd B."/>
            <person name="Jarett J.K."/>
            <person name="Geller-Mcgrath D.E."/>
            <person name="Sieber C.M."/>
            <person name="Emerson J.B."/>
            <person name="Anantharaman K."/>
            <person name="Thomas B.C."/>
            <person name="Malmstrom R."/>
            <person name="Stieglmeier M."/>
            <person name="Klingl A."/>
            <person name="Woyke T."/>
            <person name="Ryan C.M."/>
            <person name="Banfield J.F."/>
        </authorList>
    </citation>
    <scope>NUCLEOTIDE SEQUENCE [LARGE SCALE GENOMIC DNA]</scope>
    <source>
        <strain evidence="8">CG17_big_fil_post_rev_8_21_14_2_50_48_46</strain>
    </source>
</reference>
<proteinExistence type="inferred from homology"/>
<dbReference type="Pfam" id="PF06429">
    <property type="entry name" value="Flg_bbr_C"/>
    <property type="match status" value="1"/>
</dbReference>
<dbReference type="Proteomes" id="UP000231019">
    <property type="component" value="Unassembled WGS sequence"/>
</dbReference>
<dbReference type="InterPro" id="IPR006299">
    <property type="entry name" value="FlgC"/>
</dbReference>
<evidence type="ECO:0000256" key="6">
    <source>
        <dbReference type="RuleBase" id="RU362062"/>
    </source>
</evidence>
<organism evidence="8 9">
    <name type="scientific">bacterium (Candidatus Blackallbacteria) CG17_big_fil_post_rev_8_21_14_2_50_48_46</name>
    <dbReference type="NCBI Taxonomy" id="2014261"/>
    <lineage>
        <taxon>Bacteria</taxon>
        <taxon>Candidatus Blackallbacteria</taxon>
    </lineage>
</organism>
<keyword evidence="8" id="KW-0966">Cell projection</keyword>
<dbReference type="PANTHER" id="PTHR30435:SF2">
    <property type="entry name" value="FLAGELLAR BASAL-BODY ROD PROTEIN FLGC"/>
    <property type="match status" value="1"/>
</dbReference>
<evidence type="ECO:0000313" key="8">
    <source>
        <dbReference type="EMBL" id="PIW18140.1"/>
    </source>
</evidence>
<name>A0A2M7G7T7_9BACT</name>